<evidence type="ECO:0000256" key="9">
    <source>
        <dbReference type="SAM" id="Phobius"/>
    </source>
</evidence>
<comment type="subcellular location">
    <subcellularLocation>
        <location evidence="2">Cell membrane</location>
    </subcellularLocation>
    <subcellularLocation>
        <location evidence="1">Membrane</location>
        <topology evidence="1">Multi-pass membrane protein</topology>
    </subcellularLocation>
</comment>
<evidence type="ECO:0000313" key="12">
    <source>
        <dbReference type="Proteomes" id="UP000316598"/>
    </source>
</evidence>
<feature type="domain" description="Bacterial sugar transferase" evidence="10">
    <location>
        <begin position="379"/>
        <end position="571"/>
    </location>
</feature>
<dbReference type="PANTHER" id="PTHR30576:SF4">
    <property type="entry name" value="UNDECAPRENYL-PHOSPHATE GALACTOSE PHOSPHOTRANSFERASE"/>
    <property type="match status" value="1"/>
</dbReference>
<dbReference type="InterPro" id="IPR017475">
    <property type="entry name" value="EPS_sugar_tfrase"/>
</dbReference>
<dbReference type="Pfam" id="PF02397">
    <property type="entry name" value="Bac_transf"/>
    <property type="match status" value="1"/>
</dbReference>
<dbReference type="GO" id="GO:0089702">
    <property type="term" value="F:undecaprenyl-phosphate glucose phosphotransferase activity"/>
    <property type="evidence" value="ECO:0007669"/>
    <property type="project" value="UniProtKB-EC"/>
</dbReference>
<evidence type="ECO:0000256" key="2">
    <source>
        <dbReference type="ARBA" id="ARBA00004236"/>
    </source>
</evidence>
<comment type="caution">
    <text evidence="11">The sequence shown here is derived from an EMBL/GenBank/DDBJ whole genome shotgun (WGS) entry which is preliminary data.</text>
</comment>
<dbReference type="Proteomes" id="UP000316598">
    <property type="component" value="Unassembled WGS sequence"/>
</dbReference>
<gene>
    <name evidence="11" type="primary">wcaJ_3</name>
    <name evidence="11" type="ORF">Pla22_41320</name>
</gene>
<dbReference type="NCBIfam" id="TIGR03025">
    <property type="entry name" value="EPS_sugtrans"/>
    <property type="match status" value="1"/>
</dbReference>
<reference evidence="11 12" key="1">
    <citation type="submission" date="2019-02" db="EMBL/GenBank/DDBJ databases">
        <title>Deep-cultivation of Planctomycetes and their phenomic and genomic characterization uncovers novel biology.</title>
        <authorList>
            <person name="Wiegand S."/>
            <person name="Jogler M."/>
            <person name="Boedeker C."/>
            <person name="Pinto D."/>
            <person name="Vollmers J."/>
            <person name="Rivas-Marin E."/>
            <person name="Kohn T."/>
            <person name="Peeters S.H."/>
            <person name="Heuer A."/>
            <person name="Rast P."/>
            <person name="Oberbeckmann S."/>
            <person name="Bunk B."/>
            <person name="Jeske O."/>
            <person name="Meyerdierks A."/>
            <person name="Storesund J.E."/>
            <person name="Kallscheuer N."/>
            <person name="Luecker S."/>
            <person name="Lage O.M."/>
            <person name="Pohl T."/>
            <person name="Merkel B.J."/>
            <person name="Hornburger P."/>
            <person name="Mueller R.-W."/>
            <person name="Bruemmer F."/>
            <person name="Labrenz M."/>
            <person name="Spormann A.M."/>
            <person name="Op Den Camp H."/>
            <person name="Overmann J."/>
            <person name="Amann R."/>
            <person name="Jetten M.S.M."/>
            <person name="Mascher T."/>
            <person name="Medema M.H."/>
            <person name="Devos D.P."/>
            <person name="Kaster A.-K."/>
            <person name="Ovreas L."/>
            <person name="Rohde M."/>
            <person name="Galperin M.Y."/>
            <person name="Jogler C."/>
        </authorList>
    </citation>
    <scope>NUCLEOTIDE SEQUENCE [LARGE SCALE GENOMIC DNA]</scope>
    <source>
        <strain evidence="11 12">Pla22</strain>
    </source>
</reference>
<dbReference type="EC" id="2.7.8.31" evidence="11"/>
<evidence type="ECO:0000313" key="11">
    <source>
        <dbReference type="EMBL" id="TWT51355.1"/>
    </source>
</evidence>
<evidence type="ECO:0000256" key="1">
    <source>
        <dbReference type="ARBA" id="ARBA00004141"/>
    </source>
</evidence>
<evidence type="ECO:0000256" key="7">
    <source>
        <dbReference type="ARBA" id="ARBA00022989"/>
    </source>
</evidence>
<dbReference type="EMBL" id="SJPI01000002">
    <property type="protein sequence ID" value="TWT51355.1"/>
    <property type="molecule type" value="Genomic_DNA"/>
</dbReference>
<evidence type="ECO:0000256" key="5">
    <source>
        <dbReference type="ARBA" id="ARBA00022679"/>
    </source>
</evidence>
<keyword evidence="6 9" id="KW-0812">Transmembrane</keyword>
<organism evidence="11 12">
    <name type="scientific">Rubripirellula amarantea</name>
    <dbReference type="NCBI Taxonomy" id="2527999"/>
    <lineage>
        <taxon>Bacteria</taxon>
        <taxon>Pseudomonadati</taxon>
        <taxon>Planctomycetota</taxon>
        <taxon>Planctomycetia</taxon>
        <taxon>Pirellulales</taxon>
        <taxon>Pirellulaceae</taxon>
        <taxon>Rubripirellula</taxon>
    </lineage>
</organism>
<keyword evidence="4" id="KW-1003">Cell membrane</keyword>
<comment type="similarity">
    <text evidence="3">Belongs to the bacterial sugar transferase family.</text>
</comment>
<evidence type="ECO:0000256" key="4">
    <source>
        <dbReference type="ARBA" id="ARBA00022475"/>
    </source>
</evidence>
<feature type="transmembrane region" description="Helical" evidence="9">
    <location>
        <begin position="381"/>
        <end position="405"/>
    </location>
</feature>
<protein>
    <submittedName>
        <fullName evidence="11">UDP-glucose:undecaprenyl-phosphate glucose-1-phosphate transferase</fullName>
        <ecNumber evidence="11">2.7.8.31</ecNumber>
    </submittedName>
</protein>
<dbReference type="InterPro" id="IPR003362">
    <property type="entry name" value="Bact_transf"/>
</dbReference>
<keyword evidence="8 9" id="KW-0472">Membrane</keyword>
<dbReference type="OrthoDB" id="9766874at2"/>
<dbReference type="PANTHER" id="PTHR30576">
    <property type="entry name" value="COLANIC BIOSYNTHESIS UDP-GLUCOSE LIPID CARRIER TRANSFERASE"/>
    <property type="match status" value="1"/>
</dbReference>
<evidence type="ECO:0000256" key="8">
    <source>
        <dbReference type="ARBA" id="ARBA00023136"/>
    </source>
</evidence>
<evidence type="ECO:0000259" key="10">
    <source>
        <dbReference type="Pfam" id="PF02397"/>
    </source>
</evidence>
<evidence type="ECO:0000256" key="3">
    <source>
        <dbReference type="ARBA" id="ARBA00006464"/>
    </source>
</evidence>
<evidence type="ECO:0000256" key="6">
    <source>
        <dbReference type="ARBA" id="ARBA00022692"/>
    </source>
</evidence>
<proteinExistence type="inferred from homology"/>
<dbReference type="AlphaFoldDB" id="A0A5C5WME5"/>
<keyword evidence="5 11" id="KW-0808">Transferase</keyword>
<keyword evidence="7 9" id="KW-1133">Transmembrane helix</keyword>
<keyword evidence="12" id="KW-1185">Reference proteome</keyword>
<sequence length="577" mass="63457">METHLPPTLPIASGSLPLHADGAASIVAPVVGPVATPVANPGIGPGIEPSIAPAYQPGISGRLPSNGHSEFAPAAIPAANDSFPGMDAMAGEPSEFHSVEAVVEHCTAPRPSHRLNWDYTLQSLRTGLPLLAIDMAMTTLSLLVAGFLVNYSQGYGLHSRLYPQIPAWLIFQWGLMSLHQLYPGAGVAAVSELRGIARSAAMTCLCLSSMNMIFGQLPRIEFAIFVVSAGFVVMLLPVSRHIARVLLAKTSWWGIRTLLIGTRSQCQKLCEMIQSRRESGLVIAGYVCNHQEYLEASDDDPNMLGAGFDAQRVACDHHAPVAALASQEAEHLAPRLVFQFPSLIWLDQSAVMQETSDPIGAFNRRLNVPFLRFTPRLLKRALDLAIVIPGLIVLAIPMAVIALLIKFYSPGPIIYGSSRVGQHGRRFKMWKFRSMVPNADEVLQKRLDSDPAARAEWDKDQKLKNDPRIIPGVGRIMRSCSLDELPQLWNVLMGQMSLVGPRPVPPGEIVKYQNHYYQYSQMWPGITGLWQVSGRNDTSFETRVFLVHHYAANWSLWLDAWILVKTPMTVITRKGAY</sequence>
<dbReference type="GO" id="GO:0005886">
    <property type="term" value="C:plasma membrane"/>
    <property type="evidence" value="ECO:0007669"/>
    <property type="project" value="UniProtKB-SubCell"/>
</dbReference>
<dbReference type="RefSeq" id="WP_146516421.1">
    <property type="nucleotide sequence ID" value="NZ_SJPI01000002.1"/>
</dbReference>
<name>A0A5C5WME5_9BACT</name>
<feature type="transmembrane region" description="Helical" evidence="9">
    <location>
        <begin position="220"/>
        <end position="239"/>
    </location>
</feature>
<accession>A0A5C5WME5</accession>